<organism evidence="2 3">
    <name type="scientific">Gelatiniphilus marinus</name>
    <dbReference type="NCBI Taxonomy" id="1759464"/>
    <lineage>
        <taxon>Bacteria</taxon>
        <taxon>Pseudomonadati</taxon>
        <taxon>Bacteroidota</taxon>
        <taxon>Flavobacteriia</taxon>
        <taxon>Flavobacteriales</taxon>
        <taxon>Flavobacteriaceae</taxon>
        <taxon>Gelatiniphilus</taxon>
    </lineage>
</organism>
<name>A0ABW5JQY8_9FLAO</name>
<evidence type="ECO:0000313" key="3">
    <source>
        <dbReference type="Proteomes" id="UP001597441"/>
    </source>
</evidence>
<gene>
    <name evidence="2" type="ORF">ACFSQS_03605</name>
</gene>
<sequence length="152" mass="16919">MLSYSCSKDEAKPSEQSSSETFYKPSGVITQDKAKGLNDAWTAKNTGKFSKGASMKFENDDRSFWWTIEDIRNYLDYSEHIAKENGHDLNGLRVYLGAYPNTGKTTLFMVPTIKNSTSEASMSPFTFQDDEEDCEECEPLNHGSGGGGYPPN</sequence>
<dbReference type="Proteomes" id="UP001597441">
    <property type="component" value="Unassembled WGS sequence"/>
</dbReference>
<keyword evidence="3" id="KW-1185">Reference proteome</keyword>
<evidence type="ECO:0000313" key="2">
    <source>
        <dbReference type="EMBL" id="MFD2534181.1"/>
    </source>
</evidence>
<protein>
    <submittedName>
        <fullName evidence="2">Uncharacterized protein</fullName>
    </submittedName>
</protein>
<feature type="compositionally biased region" description="Gly residues" evidence="1">
    <location>
        <begin position="143"/>
        <end position="152"/>
    </location>
</feature>
<reference evidence="3" key="1">
    <citation type="journal article" date="2019" name="Int. J. Syst. Evol. Microbiol.">
        <title>The Global Catalogue of Microorganisms (GCM) 10K type strain sequencing project: providing services to taxonomists for standard genome sequencing and annotation.</title>
        <authorList>
            <consortium name="The Broad Institute Genomics Platform"/>
            <consortium name="The Broad Institute Genome Sequencing Center for Infectious Disease"/>
            <person name="Wu L."/>
            <person name="Ma J."/>
        </authorList>
    </citation>
    <scope>NUCLEOTIDE SEQUENCE [LARGE SCALE GENOMIC DNA]</scope>
    <source>
        <strain evidence="3">KCTC 42903</strain>
    </source>
</reference>
<feature type="region of interest" description="Disordered" evidence="1">
    <location>
        <begin position="1"/>
        <end position="25"/>
    </location>
</feature>
<proteinExistence type="predicted"/>
<evidence type="ECO:0000256" key="1">
    <source>
        <dbReference type="SAM" id="MobiDB-lite"/>
    </source>
</evidence>
<dbReference type="RefSeq" id="WP_388014226.1">
    <property type="nucleotide sequence ID" value="NZ_JBHUDT010000001.1"/>
</dbReference>
<comment type="caution">
    <text evidence="2">The sequence shown here is derived from an EMBL/GenBank/DDBJ whole genome shotgun (WGS) entry which is preliminary data.</text>
</comment>
<feature type="region of interest" description="Disordered" evidence="1">
    <location>
        <begin position="130"/>
        <end position="152"/>
    </location>
</feature>
<accession>A0ABW5JQY8</accession>
<dbReference type="EMBL" id="JBHULK010000001">
    <property type="protein sequence ID" value="MFD2534181.1"/>
    <property type="molecule type" value="Genomic_DNA"/>
</dbReference>